<keyword evidence="1" id="KW-0472">Membrane</keyword>
<dbReference type="EMBL" id="DQ890022">
    <property type="protein sequence ID" value="ABT15992.1"/>
    <property type="molecule type" value="Genomic_DNA"/>
</dbReference>
<gene>
    <name evidence="2" type="primary">n707L</name>
    <name evidence="2" type="ORF">FR483_n707L</name>
</gene>
<dbReference type="OrthoDB" id="38907at10239"/>
<dbReference type="KEGG" id="vg:5469902"/>
<sequence>MLIIFLVNSRSSRVLLAFICLTQSFTVFSTPLLTMTKAVLDVSGRIWLSRCPSLLFHRMFDNASLFFCMLSMWSAVYSGVGGFPRNVDATARATSIPYRFLSLLVTEHTLYPPALMWILGDFPNFLHWMIASSAFIVYFSKTTCDPSLK</sequence>
<accession>A7J861</accession>
<reference evidence="2 3" key="1">
    <citation type="journal article" date="2007" name="Virology">
        <title>Sequence and annotation of the 314-kb MT325 and the 321-kb FR483 viruses that infect Chlorella Pbi.</title>
        <authorList>
            <person name="Fitzgerald L.A."/>
            <person name="Graves M.V."/>
            <person name="Li X."/>
            <person name="Feldblyum T."/>
            <person name="Hartigan J."/>
            <person name="Van Etten J.L."/>
        </authorList>
    </citation>
    <scope>NUCLEOTIDE SEQUENCE [LARGE SCALE GENOMIC DNA]</scope>
    <source>
        <strain evidence="2 3">FR483</strain>
    </source>
</reference>
<feature type="transmembrane region" description="Helical" evidence="1">
    <location>
        <begin position="63"/>
        <end position="84"/>
    </location>
</feature>
<feature type="transmembrane region" description="Helical" evidence="1">
    <location>
        <begin position="96"/>
        <end position="119"/>
    </location>
</feature>
<keyword evidence="1" id="KW-0812">Transmembrane</keyword>
<evidence type="ECO:0000313" key="2">
    <source>
        <dbReference type="EMBL" id="ABT15992.1"/>
    </source>
</evidence>
<dbReference type="GeneID" id="5469902"/>
<proteinExistence type="predicted"/>
<keyword evidence="1" id="KW-1133">Transmembrane helix</keyword>
<evidence type="ECO:0000313" key="3">
    <source>
        <dbReference type="Proteomes" id="UP000204095"/>
    </source>
</evidence>
<dbReference type="Proteomes" id="UP000204095">
    <property type="component" value="Segment"/>
</dbReference>
<evidence type="ECO:0000256" key="1">
    <source>
        <dbReference type="SAM" id="Phobius"/>
    </source>
</evidence>
<organismHost>
    <name type="scientific">Paramecium bursaria</name>
    <dbReference type="NCBI Taxonomy" id="74790"/>
</organismHost>
<name>A7J861_PBCVF</name>
<organism evidence="2 3">
    <name type="scientific">Paramecium bursaria Chlorella virus FR483</name>
    <name type="common">PBCV-FR483</name>
    <dbReference type="NCBI Taxonomy" id="399781"/>
    <lineage>
        <taxon>Viruses</taxon>
        <taxon>Varidnaviria</taxon>
        <taxon>Bamfordvirae</taxon>
        <taxon>Nucleocytoviricota</taxon>
        <taxon>Megaviricetes</taxon>
        <taxon>Algavirales</taxon>
        <taxon>Phycodnaviridae</taxon>
        <taxon>Chlorovirus</taxon>
        <taxon>Chlorovirus conductrix</taxon>
        <taxon>Paramecium bursaria Chlorella virus A1</taxon>
    </lineage>
</organism>
<dbReference type="RefSeq" id="YP_001426339.1">
    <property type="nucleotide sequence ID" value="NC_008603.1"/>
</dbReference>
<protein>
    <submittedName>
        <fullName evidence="2">Uncharacterized protein n707L</fullName>
    </submittedName>
</protein>